<dbReference type="AlphaFoldDB" id="A0AAV9I6F7"/>
<dbReference type="Proteomes" id="UP001300502">
    <property type="component" value="Unassembled WGS sequence"/>
</dbReference>
<organism evidence="3 4">
    <name type="scientific">Galdieria yellowstonensis</name>
    <dbReference type="NCBI Taxonomy" id="3028027"/>
    <lineage>
        <taxon>Eukaryota</taxon>
        <taxon>Rhodophyta</taxon>
        <taxon>Bangiophyceae</taxon>
        <taxon>Galdieriales</taxon>
        <taxon>Galdieriaceae</taxon>
        <taxon>Galdieria</taxon>
    </lineage>
</organism>
<keyword evidence="2" id="KW-1133">Transmembrane helix</keyword>
<gene>
    <name evidence="3" type="ORF">GAYE_PCTG10G0400</name>
</gene>
<evidence type="ECO:0000313" key="3">
    <source>
        <dbReference type="EMBL" id="KAK4522510.1"/>
    </source>
</evidence>
<evidence type="ECO:0000256" key="2">
    <source>
        <dbReference type="SAM" id="Phobius"/>
    </source>
</evidence>
<feature type="region of interest" description="Disordered" evidence="1">
    <location>
        <begin position="1"/>
        <end position="33"/>
    </location>
</feature>
<dbReference type="EMBL" id="JANCYU010000006">
    <property type="protein sequence ID" value="KAK4522510.1"/>
    <property type="molecule type" value="Genomic_DNA"/>
</dbReference>
<accession>A0AAV9I6F7</accession>
<comment type="caution">
    <text evidence="3">The sequence shown here is derived from an EMBL/GenBank/DDBJ whole genome shotgun (WGS) entry which is preliminary data.</text>
</comment>
<feature type="transmembrane region" description="Helical" evidence="2">
    <location>
        <begin position="143"/>
        <end position="161"/>
    </location>
</feature>
<proteinExistence type="predicted"/>
<name>A0AAV9I6F7_9RHOD</name>
<keyword evidence="2" id="KW-0472">Membrane</keyword>
<evidence type="ECO:0000313" key="4">
    <source>
        <dbReference type="Proteomes" id="UP001300502"/>
    </source>
</evidence>
<feature type="compositionally biased region" description="Basic and acidic residues" evidence="1">
    <location>
        <begin position="1"/>
        <end position="26"/>
    </location>
</feature>
<feature type="transmembrane region" description="Helical" evidence="2">
    <location>
        <begin position="88"/>
        <end position="108"/>
    </location>
</feature>
<sequence>MKKKSVRPETRGFDPDRRVSNKEKQQDSQGFQVTEQAGTEKLVEERLRKFGVEKRSQFSKKTYEELGPYDRLVSRFGAKTLLSFEKGLLWTCSFLVVLLVFSGIVLSVDAFLHSSLEKETSNNFIMSSTVFVDEATTKVVQPFFTPLILLFFFTSITLGILKSLQLTSSKTVYRE</sequence>
<keyword evidence="4" id="KW-1185">Reference proteome</keyword>
<keyword evidence="2" id="KW-0812">Transmembrane</keyword>
<reference evidence="3 4" key="1">
    <citation type="submission" date="2022-07" db="EMBL/GenBank/DDBJ databases">
        <title>Genome-wide signatures of adaptation to extreme environments.</title>
        <authorList>
            <person name="Cho C.H."/>
            <person name="Yoon H.S."/>
        </authorList>
    </citation>
    <scope>NUCLEOTIDE SEQUENCE [LARGE SCALE GENOMIC DNA]</scope>
    <source>
        <strain evidence="3 4">108.79 E11</strain>
    </source>
</reference>
<evidence type="ECO:0000256" key="1">
    <source>
        <dbReference type="SAM" id="MobiDB-lite"/>
    </source>
</evidence>
<protein>
    <submittedName>
        <fullName evidence="3">Uncharacterized protein</fullName>
    </submittedName>
</protein>